<dbReference type="Pfam" id="PF13855">
    <property type="entry name" value="LRR_8"/>
    <property type="match status" value="2"/>
</dbReference>
<organism evidence="1 2">
    <name type="scientific">Acer yangbiense</name>
    <dbReference type="NCBI Taxonomy" id="1000413"/>
    <lineage>
        <taxon>Eukaryota</taxon>
        <taxon>Viridiplantae</taxon>
        <taxon>Streptophyta</taxon>
        <taxon>Embryophyta</taxon>
        <taxon>Tracheophyta</taxon>
        <taxon>Spermatophyta</taxon>
        <taxon>Magnoliopsida</taxon>
        <taxon>eudicotyledons</taxon>
        <taxon>Gunneridae</taxon>
        <taxon>Pentapetalae</taxon>
        <taxon>rosids</taxon>
        <taxon>malvids</taxon>
        <taxon>Sapindales</taxon>
        <taxon>Sapindaceae</taxon>
        <taxon>Hippocastanoideae</taxon>
        <taxon>Acereae</taxon>
        <taxon>Acer</taxon>
    </lineage>
</organism>
<dbReference type="InterPro" id="IPR001611">
    <property type="entry name" value="Leu-rich_rpt"/>
</dbReference>
<dbReference type="PANTHER" id="PTHR48065:SF11">
    <property type="entry name" value="OS11G0213300 PROTEIN"/>
    <property type="match status" value="1"/>
</dbReference>
<accession>A0A5C7GTU5</accession>
<dbReference type="Gene3D" id="3.80.10.10">
    <property type="entry name" value="Ribonuclease Inhibitor"/>
    <property type="match status" value="1"/>
</dbReference>
<dbReference type="AlphaFoldDB" id="A0A5C7GTU5"/>
<dbReference type="SUPFAM" id="SSF52058">
    <property type="entry name" value="L domain-like"/>
    <property type="match status" value="1"/>
</dbReference>
<dbReference type="PANTHER" id="PTHR48065">
    <property type="entry name" value="OS10G0469600 PROTEIN"/>
    <property type="match status" value="1"/>
</dbReference>
<evidence type="ECO:0000313" key="1">
    <source>
        <dbReference type="EMBL" id="TXG48053.1"/>
    </source>
</evidence>
<reference evidence="2" key="1">
    <citation type="journal article" date="2019" name="Gigascience">
        <title>De novo genome assembly of the endangered Acer yangbiense, a plant species with extremely small populations endemic to Yunnan Province, China.</title>
        <authorList>
            <person name="Yang J."/>
            <person name="Wariss H.M."/>
            <person name="Tao L."/>
            <person name="Zhang R."/>
            <person name="Yun Q."/>
            <person name="Hollingsworth P."/>
            <person name="Dao Z."/>
            <person name="Luo G."/>
            <person name="Guo H."/>
            <person name="Ma Y."/>
            <person name="Sun W."/>
        </authorList>
    </citation>
    <scope>NUCLEOTIDE SEQUENCE [LARGE SCALE GENOMIC DNA]</scope>
    <source>
        <strain evidence="2">cv. Malutang</strain>
    </source>
</reference>
<dbReference type="OrthoDB" id="1060944at2759"/>
<dbReference type="Pfam" id="PF00560">
    <property type="entry name" value="LRR_1"/>
    <property type="match status" value="1"/>
</dbReference>
<keyword evidence="2" id="KW-1185">Reference proteome</keyword>
<comment type="caution">
    <text evidence="1">The sequence shown here is derived from an EMBL/GenBank/DDBJ whole genome shotgun (WGS) entry which is preliminary data.</text>
</comment>
<dbReference type="InterPro" id="IPR032675">
    <property type="entry name" value="LRR_dom_sf"/>
</dbReference>
<sequence>MPTSTPHKTESSIALLKRPDRRFEKGAIPDYVFSNMTSLLYLDLGYNQIVGPLKSFGNLCSLKTLFLSNNSLTGQLPQLFSYLSVCSKHTLETLSLENNILSGSLPDFTLFSSLRELQIKGNKLNGSFPKSFGQLSHLTILNLDNNNLGGSIPDLSVFVSLKELHIHGNLFNGTFPKSIGKLSKLELLDVSSNFLEGNGSSNSMDRKGFLSKTNGANLMKSKDGEASEIRMGKNNHGKLDKSVKTNNSGVGKGSRFDVLNDEAEMLLAEGISVVKSKGGEGIVNKNNNTLKEITNLSKKPPINNSKSVRKVEKFPKSRPIAYKECQDGASCSKGNIGGRGKNLHHNANIQASVNISETLQ</sequence>
<evidence type="ECO:0000313" key="2">
    <source>
        <dbReference type="Proteomes" id="UP000323000"/>
    </source>
</evidence>
<dbReference type="PROSITE" id="PS51450">
    <property type="entry name" value="LRR"/>
    <property type="match status" value="1"/>
</dbReference>
<dbReference type="EMBL" id="VAHF01000013">
    <property type="protein sequence ID" value="TXG48053.1"/>
    <property type="molecule type" value="Genomic_DNA"/>
</dbReference>
<gene>
    <name evidence="1" type="ORF">EZV62_027347</name>
</gene>
<dbReference type="Proteomes" id="UP000323000">
    <property type="component" value="Chromosome 13"/>
</dbReference>
<name>A0A5C7GTU5_9ROSI</name>
<proteinExistence type="predicted"/>
<protein>
    <submittedName>
        <fullName evidence="1">Uncharacterized protein</fullName>
    </submittedName>
</protein>